<dbReference type="Proteomes" id="UP000252355">
    <property type="component" value="Unassembled WGS sequence"/>
</dbReference>
<evidence type="ECO:0000313" key="5">
    <source>
        <dbReference type="Proteomes" id="UP000252355"/>
    </source>
</evidence>
<keyword evidence="2" id="KW-0812">Transmembrane</keyword>
<dbReference type="InterPro" id="IPR003399">
    <property type="entry name" value="Mce/MlaD"/>
</dbReference>
<evidence type="ECO:0000313" key="4">
    <source>
        <dbReference type="EMBL" id="RCK80260.1"/>
    </source>
</evidence>
<evidence type="ECO:0000256" key="2">
    <source>
        <dbReference type="SAM" id="Phobius"/>
    </source>
</evidence>
<gene>
    <name evidence="4" type="ORF">OZSIB_3442</name>
</gene>
<dbReference type="Gene3D" id="1.10.287.950">
    <property type="entry name" value="Methyl-accepting chemotaxis protein"/>
    <property type="match status" value="1"/>
</dbReference>
<evidence type="ECO:0000259" key="3">
    <source>
        <dbReference type="Pfam" id="PF02470"/>
    </source>
</evidence>
<dbReference type="InterPro" id="IPR052336">
    <property type="entry name" value="MlaD_Phospholipid_Transporter"/>
</dbReference>
<feature type="coiled-coil region" evidence="1">
    <location>
        <begin position="170"/>
        <end position="299"/>
    </location>
</feature>
<dbReference type="SUPFAM" id="SSF58104">
    <property type="entry name" value="Methyl-accepting chemotaxis protein (MCP) signaling domain"/>
    <property type="match status" value="1"/>
</dbReference>
<organism evidence="4 5">
    <name type="scientific">Candidatus Ozemobacter sibiricus</name>
    <dbReference type="NCBI Taxonomy" id="2268124"/>
    <lineage>
        <taxon>Bacteria</taxon>
        <taxon>Candidatus Ozemobacteria</taxon>
        <taxon>Candidatus Ozemobacterales</taxon>
        <taxon>Candidatus Ozemobacteraceae</taxon>
        <taxon>Candidatus Ozemobacter</taxon>
    </lineage>
</organism>
<dbReference type="PANTHER" id="PTHR33371">
    <property type="entry name" value="INTERMEMBRANE PHOSPHOLIPID TRANSPORT SYSTEM BINDING PROTEIN MLAD-RELATED"/>
    <property type="match status" value="1"/>
</dbReference>
<dbReference type="PANTHER" id="PTHR33371:SF4">
    <property type="entry name" value="INTERMEMBRANE PHOSPHOLIPID TRANSPORT SYSTEM BINDING PROTEIN MLAD"/>
    <property type="match status" value="1"/>
</dbReference>
<proteinExistence type="predicted"/>
<dbReference type="EMBL" id="QOQW01000007">
    <property type="protein sequence ID" value="RCK80260.1"/>
    <property type="molecule type" value="Genomic_DNA"/>
</dbReference>
<evidence type="ECO:0000256" key="1">
    <source>
        <dbReference type="SAM" id="Coils"/>
    </source>
</evidence>
<keyword evidence="2" id="KW-1133">Transmembrane helix</keyword>
<sequence length="460" mass="52540">MNSTLKVGILTLAACALLIYMVFVIGDLRLTEKGYRFVISFYAVNSLSVGSTVSMAGVKIGKVERIEIDDDQVLVHVYIRDQKHRIRRRSTFTIGTAGLMGEKFVEIIPTRDQTSPYVAENSVVEGTDPTRMEELFEQGNELLKKLQGLAVSAKDIIGDPELKASTKAIFKNAESASERVKEMLASVQQRADSIVSNLDDILKQARDEVELNRENIRRMITNLRDFSQRLNDITDDNRANLREIVENIKDVSERLDQMILDLNKDRKMTTELRATVESLRKASDNAKEITREVKEIITEKDIRTKIKTGLDDAHKIAQAVDKVFLNIKQTRIDFKYLLRYHKESDTFFSDMMVDLYPNENSFYRIGVEDIGGDPLFNLMLARDAQQRLIKRAGVISSKVGLGFDYQWAQDITYSLDFIDTRDPTVRFTSGYALKPGLKFQLRVDDIADKKDINFAIEYKF</sequence>
<feature type="transmembrane region" description="Helical" evidence="2">
    <location>
        <begin position="7"/>
        <end position="25"/>
    </location>
</feature>
<dbReference type="AlphaFoldDB" id="A0A367ZQE7"/>
<name>A0A367ZQE7_9BACT</name>
<feature type="domain" description="Mce/MlaD" evidence="3">
    <location>
        <begin position="33"/>
        <end position="109"/>
    </location>
</feature>
<comment type="caution">
    <text evidence="4">The sequence shown here is derived from an EMBL/GenBank/DDBJ whole genome shotgun (WGS) entry which is preliminary data.</text>
</comment>
<dbReference type="Pfam" id="PF02470">
    <property type="entry name" value="MlaD"/>
    <property type="match status" value="1"/>
</dbReference>
<protein>
    <recommendedName>
        <fullName evidence="3">Mce/MlaD domain-containing protein</fullName>
    </recommendedName>
</protein>
<reference evidence="4 5" key="1">
    <citation type="submission" date="2018-05" db="EMBL/GenBank/DDBJ databases">
        <title>A metagenomic window into the 2 km-deep terrestrial subsurface aquifer revealed taxonomically and functionally diverse microbial community comprising novel uncultured bacterial lineages.</title>
        <authorList>
            <person name="Kadnikov V.V."/>
            <person name="Mardanov A.V."/>
            <person name="Beletsky A.V."/>
            <person name="Banks D."/>
            <person name="Pimenov N.V."/>
            <person name="Frank Y.A."/>
            <person name="Karnachuk O.V."/>
            <person name="Ravin N.V."/>
        </authorList>
    </citation>
    <scope>NUCLEOTIDE SEQUENCE [LARGE SCALE GENOMIC DNA]</scope>
    <source>
        <strain evidence="4">BY5</strain>
    </source>
</reference>
<keyword evidence="2" id="KW-0472">Membrane</keyword>
<accession>A0A367ZQE7</accession>
<keyword evidence="1" id="KW-0175">Coiled coil</keyword>